<dbReference type="Pfam" id="PF06810">
    <property type="entry name" value="Phage_scaffold"/>
    <property type="match status" value="1"/>
</dbReference>
<accession>A0A8S5QG03</accession>
<organism evidence="3">
    <name type="scientific">Siphoviridae sp. ctoRD1</name>
    <dbReference type="NCBI Taxonomy" id="2825669"/>
    <lineage>
        <taxon>Viruses</taxon>
        <taxon>Duplodnaviria</taxon>
        <taxon>Heunggongvirae</taxon>
        <taxon>Uroviricota</taxon>
        <taxon>Caudoviricetes</taxon>
    </lineage>
</organism>
<keyword evidence="1" id="KW-0175">Coiled coil</keyword>
<dbReference type="EMBL" id="BK015641">
    <property type="protein sequence ID" value="DAE17468.1"/>
    <property type="molecule type" value="Genomic_DNA"/>
</dbReference>
<feature type="coiled-coil region" evidence="1">
    <location>
        <begin position="30"/>
        <end position="95"/>
    </location>
</feature>
<dbReference type="GO" id="GO:0019069">
    <property type="term" value="P:viral capsid assembly"/>
    <property type="evidence" value="ECO:0007669"/>
    <property type="project" value="InterPro"/>
</dbReference>
<proteinExistence type="predicted"/>
<protein>
    <submittedName>
        <fullName evidence="3">Minor structural protein</fullName>
    </submittedName>
</protein>
<feature type="region of interest" description="Disordered" evidence="2">
    <location>
        <begin position="151"/>
        <end position="174"/>
    </location>
</feature>
<evidence type="ECO:0000256" key="2">
    <source>
        <dbReference type="SAM" id="MobiDB-lite"/>
    </source>
</evidence>
<name>A0A8S5QG03_9CAUD</name>
<evidence type="ECO:0000256" key="1">
    <source>
        <dbReference type="SAM" id="Coils"/>
    </source>
</evidence>
<dbReference type="InterPro" id="IPR009636">
    <property type="entry name" value="SCAF"/>
</dbReference>
<reference evidence="3" key="1">
    <citation type="journal article" date="2021" name="Proc. Natl. Acad. Sci. U.S.A.">
        <title>A Catalog of Tens of Thousands of Viruses from Human Metagenomes Reveals Hidden Associations with Chronic Diseases.</title>
        <authorList>
            <person name="Tisza M.J."/>
            <person name="Buck C.B."/>
        </authorList>
    </citation>
    <scope>NUCLEOTIDE SEQUENCE</scope>
    <source>
        <strain evidence="3">CtoRD1</strain>
    </source>
</reference>
<evidence type="ECO:0000313" key="3">
    <source>
        <dbReference type="EMBL" id="DAE17468.1"/>
    </source>
</evidence>
<sequence length="185" mass="19848">MTKEELKALGLTDEQADKIVADYGKNYVAKSQLNTKNEELKHAKEESEAVAKQLEELKKANEGNKDLAAQLEKMKAEAETRKKEYTDSINQMKLDNAVDIALNGFKAKNAKAVRALLDLKEAKVGDDGKVAGLDEQLKKLQESDPYLFNTGTTGVSGLKAGEGSDGKTGGEGGATVADIFTKALG</sequence>